<evidence type="ECO:0000256" key="6">
    <source>
        <dbReference type="SAM" id="Phobius"/>
    </source>
</evidence>
<dbReference type="InterPro" id="IPR049326">
    <property type="entry name" value="Rhodopsin_dom_fungi"/>
</dbReference>
<feature type="transmembrane region" description="Helical" evidence="6">
    <location>
        <begin position="6"/>
        <end position="33"/>
    </location>
</feature>
<feature type="transmembrane region" description="Helical" evidence="6">
    <location>
        <begin position="174"/>
        <end position="195"/>
    </location>
</feature>
<sequence length="368" mass="40506">MFVKPVGRGIVLLVVISVLHPLSTIALVLRLYARYLIRAIGLDDYLMVLGWAVQIASVTCTYISVANGGGTHHLIDIQDPYKSMMTVKWNLIALFLYTTATAPIKSSICVLLLRITPSSIYRWILYSLIFICVVSSIVAIVVFATICAPVSAVWDGEGRCEPSDYQKFAITIRVFGAFSILTDWSCALIPIPILWNVQLTRRTKVYIAGMLALGVFASVGTIVRMYALNQRVASDHVYSIIHVATWSNVECNFGIIGGCLATMRPLLRRLGVQSSGISGSGAMPNSHQLHPINQARRTDISKLDDMYQVIIESEGRGKGEEDTSDSGSQRRILANSGLQIYKESDVNVRTERGDVRVLNSFTMAQGRA</sequence>
<feature type="transmembrane region" description="Helical" evidence="6">
    <location>
        <begin position="207"/>
        <end position="227"/>
    </location>
</feature>
<evidence type="ECO:0000256" key="1">
    <source>
        <dbReference type="ARBA" id="ARBA00004141"/>
    </source>
</evidence>
<feature type="transmembrane region" description="Helical" evidence="6">
    <location>
        <begin position="125"/>
        <end position="154"/>
    </location>
</feature>
<proteinExistence type="inferred from homology"/>
<evidence type="ECO:0000256" key="4">
    <source>
        <dbReference type="ARBA" id="ARBA00023136"/>
    </source>
</evidence>
<feature type="transmembrane region" description="Helical" evidence="6">
    <location>
        <begin position="91"/>
        <end position="113"/>
    </location>
</feature>
<reference evidence="8 9" key="1">
    <citation type="submission" date="2020-01" db="EMBL/GenBank/DDBJ databases">
        <authorList>
            <consortium name="DOE Joint Genome Institute"/>
            <person name="Haridas S."/>
            <person name="Albert R."/>
            <person name="Binder M."/>
            <person name="Bloem J."/>
            <person name="Labutti K."/>
            <person name="Salamov A."/>
            <person name="Andreopoulos B."/>
            <person name="Baker S.E."/>
            <person name="Barry K."/>
            <person name="Bills G."/>
            <person name="Bluhm B.H."/>
            <person name="Cannon C."/>
            <person name="Castanera R."/>
            <person name="Culley D.E."/>
            <person name="Daum C."/>
            <person name="Ezra D."/>
            <person name="Gonzalez J.B."/>
            <person name="Henrissat B."/>
            <person name="Kuo A."/>
            <person name="Liang C."/>
            <person name="Lipzen A."/>
            <person name="Lutzoni F."/>
            <person name="Magnuson J."/>
            <person name="Mondo S."/>
            <person name="Nolan M."/>
            <person name="Ohm R."/>
            <person name="Pangilinan J."/>
            <person name="Park H.-J.H."/>
            <person name="Ramirez L."/>
            <person name="Alfaro M."/>
            <person name="Sun H."/>
            <person name="Tritt A."/>
            <person name="Yoshinaga Y."/>
            <person name="Zwiers L.-H.L."/>
            <person name="Turgeon B.G."/>
            <person name="Goodwin S.B."/>
            <person name="Spatafora J.W."/>
            <person name="Crous P.W."/>
            <person name="Grigoriev I.V."/>
        </authorList>
    </citation>
    <scope>NUCLEOTIDE SEQUENCE [LARGE SCALE GENOMIC DNA]</scope>
    <source>
        <strain evidence="8 9">CBS 611.86</strain>
    </source>
</reference>
<accession>A0A7C8IGI5</accession>
<dbReference type="PANTHER" id="PTHR33048:SF15">
    <property type="entry name" value="INTEGRAL MEMBRANE PROTEIN"/>
    <property type="match status" value="1"/>
</dbReference>
<evidence type="ECO:0000313" key="8">
    <source>
        <dbReference type="EMBL" id="KAF2876611.1"/>
    </source>
</evidence>
<dbReference type="EMBL" id="JAADJZ010000003">
    <property type="protein sequence ID" value="KAF2876611.1"/>
    <property type="molecule type" value="Genomic_DNA"/>
</dbReference>
<comment type="subcellular location">
    <subcellularLocation>
        <location evidence="1">Membrane</location>
        <topology evidence="1">Multi-pass membrane protein</topology>
    </subcellularLocation>
</comment>
<dbReference type="InterPro" id="IPR052337">
    <property type="entry name" value="SAT4-like"/>
</dbReference>
<evidence type="ECO:0000256" key="2">
    <source>
        <dbReference type="ARBA" id="ARBA00022692"/>
    </source>
</evidence>
<dbReference type="OrthoDB" id="3897607at2759"/>
<protein>
    <recommendedName>
        <fullName evidence="7">Rhodopsin domain-containing protein</fullName>
    </recommendedName>
</protein>
<keyword evidence="9" id="KW-1185">Reference proteome</keyword>
<gene>
    <name evidence="8" type="ORF">BDV95DRAFT_561196</name>
</gene>
<evidence type="ECO:0000313" key="9">
    <source>
        <dbReference type="Proteomes" id="UP000481861"/>
    </source>
</evidence>
<comment type="similarity">
    <text evidence="5">Belongs to the SAT4 family.</text>
</comment>
<dbReference type="PANTHER" id="PTHR33048">
    <property type="entry name" value="PTH11-LIKE INTEGRAL MEMBRANE PROTEIN (AFU_ORTHOLOGUE AFUA_5G11245)"/>
    <property type="match status" value="1"/>
</dbReference>
<feature type="transmembrane region" description="Helical" evidence="6">
    <location>
        <begin position="45"/>
        <end position="65"/>
    </location>
</feature>
<dbReference type="GO" id="GO:0016020">
    <property type="term" value="C:membrane"/>
    <property type="evidence" value="ECO:0007669"/>
    <property type="project" value="UniProtKB-SubCell"/>
</dbReference>
<dbReference type="Pfam" id="PF20684">
    <property type="entry name" value="Fung_rhodopsin"/>
    <property type="match status" value="1"/>
</dbReference>
<evidence type="ECO:0000256" key="3">
    <source>
        <dbReference type="ARBA" id="ARBA00022989"/>
    </source>
</evidence>
<evidence type="ECO:0000256" key="5">
    <source>
        <dbReference type="ARBA" id="ARBA00038359"/>
    </source>
</evidence>
<keyword evidence="4 6" id="KW-0472">Membrane</keyword>
<feature type="domain" description="Rhodopsin" evidence="7">
    <location>
        <begin position="29"/>
        <end position="269"/>
    </location>
</feature>
<evidence type="ECO:0000259" key="7">
    <source>
        <dbReference type="Pfam" id="PF20684"/>
    </source>
</evidence>
<keyword evidence="3 6" id="KW-1133">Transmembrane helix</keyword>
<name>A0A7C8IGI5_9PLEO</name>
<dbReference type="Proteomes" id="UP000481861">
    <property type="component" value="Unassembled WGS sequence"/>
</dbReference>
<dbReference type="AlphaFoldDB" id="A0A7C8IGI5"/>
<keyword evidence="2 6" id="KW-0812">Transmembrane</keyword>
<comment type="caution">
    <text evidence="8">The sequence shown here is derived from an EMBL/GenBank/DDBJ whole genome shotgun (WGS) entry which is preliminary data.</text>
</comment>
<organism evidence="8 9">
    <name type="scientific">Massariosphaeria phaeospora</name>
    <dbReference type="NCBI Taxonomy" id="100035"/>
    <lineage>
        <taxon>Eukaryota</taxon>
        <taxon>Fungi</taxon>
        <taxon>Dikarya</taxon>
        <taxon>Ascomycota</taxon>
        <taxon>Pezizomycotina</taxon>
        <taxon>Dothideomycetes</taxon>
        <taxon>Pleosporomycetidae</taxon>
        <taxon>Pleosporales</taxon>
        <taxon>Pleosporales incertae sedis</taxon>
        <taxon>Massariosphaeria</taxon>
    </lineage>
</organism>